<dbReference type="InterPro" id="IPR009056">
    <property type="entry name" value="Cyt_c-like_dom"/>
</dbReference>
<dbReference type="PANTHER" id="PTHR30600:SF10">
    <property type="entry name" value="BLL6722 PROTEIN"/>
    <property type="match status" value="1"/>
</dbReference>
<evidence type="ECO:0000256" key="6">
    <source>
        <dbReference type="ARBA" id="ARBA00023004"/>
    </source>
</evidence>
<dbReference type="EMBL" id="OCMT01000002">
    <property type="protein sequence ID" value="SOD15078.1"/>
    <property type="molecule type" value="Genomic_DNA"/>
</dbReference>
<evidence type="ECO:0000256" key="2">
    <source>
        <dbReference type="ARBA" id="ARBA00022617"/>
    </source>
</evidence>
<keyword evidence="6 7" id="KW-0408">Iron</keyword>
<dbReference type="InterPro" id="IPR004852">
    <property type="entry name" value="Di-haem_cyt_c_peroxidsae"/>
</dbReference>
<dbReference type="PROSITE" id="PS51007">
    <property type="entry name" value="CYTC"/>
    <property type="match status" value="1"/>
</dbReference>
<dbReference type="Gene3D" id="1.10.760.10">
    <property type="entry name" value="Cytochrome c-like domain"/>
    <property type="match status" value="1"/>
</dbReference>
<dbReference type="InterPro" id="IPR036909">
    <property type="entry name" value="Cyt_c-like_dom_sf"/>
</dbReference>
<evidence type="ECO:0000259" key="8">
    <source>
        <dbReference type="PROSITE" id="PS51007"/>
    </source>
</evidence>
<feature type="domain" description="Cytochrome c" evidence="8">
    <location>
        <begin position="67"/>
        <end position="203"/>
    </location>
</feature>
<organism evidence="9 10">
    <name type="scientific">Pedobacter xixiisoli</name>
    <dbReference type="NCBI Taxonomy" id="1476464"/>
    <lineage>
        <taxon>Bacteria</taxon>
        <taxon>Pseudomonadati</taxon>
        <taxon>Bacteroidota</taxon>
        <taxon>Sphingobacteriia</taxon>
        <taxon>Sphingobacteriales</taxon>
        <taxon>Sphingobacteriaceae</taxon>
        <taxon>Pedobacter</taxon>
    </lineage>
</organism>
<dbReference type="GO" id="GO:0030313">
    <property type="term" value="C:cell envelope"/>
    <property type="evidence" value="ECO:0007669"/>
    <property type="project" value="UniProtKB-SubCell"/>
</dbReference>
<evidence type="ECO:0000256" key="4">
    <source>
        <dbReference type="ARBA" id="ARBA00022729"/>
    </source>
</evidence>
<dbReference type="PANTHER" id="PTHR30600">
    <property type="entry name" value="CYTOCHROME C PEROXIDASE-RELATED"/>
    <property type="match status" value="1"/>
</dbReference>
<dbReference type="Proteomes" id="UP000219281">
    <property type="component" value="Unassembled WGS sequence"/>
</dbReference>
<dbReference type="AlphaFoldDB" id="A0A285ZZL0"/>
<gene>
    <name evidence="9" type="ORF">SAMN06297358_2051</name>
</gene>
<dbReference type="GO" id="GO:0046872">
    <property type="term" value="F:metal ion binding"/>
    <property type="evidence" value="ECO:0007669"/>
    <property type="project" value="UniProtKB-KW"/>
</dbReference>
<keyword evidence="10" id="KW-1185">Reference proteome</keyword>
<evidence type="ECO:0000313" key="9">
    <source>
        <dbReference type="EMBL" id="SOD15078.1"/>
    </source>
</evidence>
<evidence type="ECO:0000256" key="1">
    <source>
        <dbReference type="ARBA" id="ARBA00004196"/>
    </source>
</evidence>
<proteinExistence type="predicted"/>
<dbReference type="SUPFAM" id="SSF46626">
    <property type="entry name" value="Cytochrome c"/>
    <property type="match status" value="1"/>
</dbReference>
<keyword evidence="3 7" id="KW-0479">Metal-binding</keyword>
<dbReference type="InterPro" id="IPR051395">
    <property type="entry name" value="Cytochrome_c_Peroxidase/MauG"/>
</dbReference>
<dbReference type="GO" id="GO:0020037">
    <property type="term" value="F:heme binding"/>
    <property type="evidence" value="ECO:0007669"/>
    <property type="project" value="InterPro"/>
</dbReference>
<dbReference type="Pfam" id="PF03150">
    <property type="entry name" value="CCP_MauG"/>
    <property type="match status" value="1"/>
</dbReference>
<evidence type="ECO:0000313" key="10">
    <source>
        <dbReference type="Proteomes" id="UP000219281"/>
    </source>
</evidence>
<sequence>MNADLSKLPAKLHHIPAYQPFFKEAIATEQPSLDQLVHAIATFQRRIKTSRSNFDRFVRGDTAALNDQQMLGLHLYRTKARCINCHSGPLFSDQNFHNIGFTLYGEAKEDLGRYAVTKQAEDVGKFKTPSLRNTTRTGPCLHNGMFQDLRGLVNTYNNGMPHPKRKANQLQDQLFPETSTHLKPLALSVAERDALIAFLESISTLPYPVNRPSLPGLD</sequence>
<dbReference type="GO" id="GO:0009055">
    <property type="term" value="F:electron transfer activity"/>
    <property type="evidence" value="ECO:0007669"/>
    <property type="project" value="InterPro"/>
</dbReference>
<keyword evidence="4" id="KW-0732">Signal</keyword>
<keyword evidence="9" id="KW-0575">Peroxidase</keyword>
<protein>
    <submittedName>
        <fullName evidence="9">Di-haem cytochrome c peroxidase</fullName>
    </submittedName>
</protein>
<evidence type="ECO:0000256" key="5">
    <source>
        <dbReference type="ARBA" id="ARBA00023002"/>
    </source>
</evidence>
<evidence type="ECO:0000256" key="3">
    <source>
        <dbReference type="ARBA" id="ARBA00022723"/>
    </source>
</evidence>
<keyword evidence="5" id="KW-0560">Oxidoreductase</keyword>
<name>A0A285ZZL0_9SPHI</name>
<keyword evidence="2 7" id="KW-0349">Heme</keyword>
<accession>A0A285ZZL0</accession>
<dbReference type="GO" id="GO:0004130">
    <property type="term" value="F:cytochrome-c peroxidase activity"/>
    <property type="evidence" value="ECO:0007669"/>
    <property type="project" value="TreeGrafter"/>
</dbReference>
<evidence type="ECO:0000256" key="7">
    <source>
        <dbReference type="PROSITE-ProRule" id="PRU00433"/>
    </source>
</evidence>
<reference evidence="10" key="1">
    <citation type="submission" date="2017-09" db="EMBL/GenBank/DDBJ databases">
        <authorList>
            <person name="Varghese N."/>
            <person name="Submissions S."/>
        </authorList>
    </citation>
    <scope>NUCLEOTIDE SEQUENCE [LARGE SCALE GENOMIC DNA]</scope>
    <source>
        <strain evidence="10">CGMCC 1.12803</strain>
    </source>
</reference>
<comment type="subcellular location">
    <subcellularLocation>
        <location evidence="1">Cell envelope</location>
    </subcellularLocation>
</comment>